<dbReference type="Pfam" id="PF23277">
    <property type="entry name" value="Ig_Dlec1_1"/>
    <property type="match status" value="1"/>
</dbReference>
<dbReference type="GO" id="GO:0003341">
    <property type="term" value="P:cilium movement"/>
    <property type="evidence" value="ECO:0007669"/>
    <property type="project" value="TreeGrafter"/>
</dbReference>
<feature type="domain" description="HYDIN/VesB/CFA65-like Ig-like" evidence="7">
    <location>
        <begin position="446"/>
        <end position="545"/>
    </location>
</feature>
<feature type="domain" description="Deleted in lung and esophageal cancer protein 1 Ig-like" evidence="8">
    <location>
        <begin position="89"/>
        <end position="177"/>
    </location>
</feature>
<evidence type="ECO:0000256" key="5">
    <source>
        <dbReference type="ARBA" id="ARBA00023273"/>
    </source>
</evidence>
<dbReference type="GO" id="GO:1904158">
    <property type="term" value="P:axonemal central apparatus assembly"/>
    <property type="evidence" value="ECO:0007669"/>
    <property type="project" value="TreeGrafter"/>
</dbReference>
<organism evidence="11 12">
    <name type="scientific">Didymodactylos carnosus</name>
    <dbReference type="NCBI Taxonomy" id="1234261"/>
    <lineage>
        <taxon>Eukaryota</taxon>
        <taxon>Metazoa</taxon>
        <taxon>Spiralia</taxon>
        <taxon>Gnathifera</taxon>
        <taxon>Rotifera</taxon>
        <taxon>Eurotatoria</taxon>
        <taxon>Bdelloidea</taxon>
        <taxon>Philodinida</taxon>
        <taxon>Philodinidae</taxon>
        <taxon>Didymodactylos</taxon>
    </lineage>
</organism>
<feature type="region of interest" description="Disordered" evidence="6">
    <location>
        <begin position="594"/>
        <end position="624"/>
    </location>
</feature>
<dbReference type="Pfam" id="PF22544">
    <property type="entry name" value="HYDIN_VesB_CFA65-like_Ig"/>
    <property type="match status" value="2"/>
</dbReference>
<dbReference type="InterPro" id="IPR056305">
    <property type="entry name" value="Ig_CFAP65_10th"/>
</dbReference>
<feature type="domain" description="CFAP65 tenth Ig-like" evidence="9">
    <location>
        <begin position="1832"/>
        <end position="1900"/>
    </location>
</feature>
<dbReference type="Gene3D" id="2.60.40.10">
    <property type="entry name" value="Immunoglobulins"/>
    <property type="match status" value="11"/>
</dbReference>
<dbReference type="Proteomes" id="UP000677228">
    <property type="component" value="Unassembled WGS sequence"/>
</dbReference>
<keyword evidence="5" id="KW-0966">Cell projection</keyword>
<feature type="compositionally biased region" description="Basic and acidic residues" evidence="6">
    <location>
        <begin position="594"/>
        <end position="605"/>
    </location>
</feature>
<dbReference type="EMBL" id="CAJNOK010001304">
    <property type="protein sequence ID" value="CAF0804649.1"/>
    <property type="molecule type" value="Genomic_DNA"/>
</dbReference>
<evidence type="ECO:0000259" key="9">
    <source>
        <dbReference type="Pfam" id="PF24291"/>
    </source>
</evidence>
<evidence type="ECO:0000256" key="1">
    <source>
        <dbReference type="ARBA" id="ARBA00004138"/>
    </source>
</evidence>
<evidence type="ECO:0000313" key="10">
    <source>
        <dbReference type="EMBL" id="CAF0804649.1"/>
    </source>
</evidence>
<dbReference type="PANTHER" id="PTHR23053">
    <property type="entry name" value="DLEC1 DELETED IN LUNG AND ESOPHAGEAL CANCER 1"/>
    <property type="match status" value="1"/>
</dbReference>
<dbReference type="Pfam" id="PF24291">
    <property type="entry name" value="Ig_CFAP65"/>
    <property type="match status" value="1"/>
</dbReference>
<evidence type="ECO:0000256" key="6">
    <source>
        <dbReference type="SAM" id="MobiDB-lite"/>
    </source>
</evidence>
<dbReference type="InterPro" id="IPR053879">
    <property type="entry name" value="HYDIN_VesB_CFA65-like_Ig"/>
</dbReference>
<dbReference type="EMBL" id="CAJOBA010001304">
    <property type="protein sequence ID" value="CAF3588231.1"/>
    <property type="molecule type" value="Genomic_DNA"/>
</dbReference>
<sequence>MIEQRGGSDVGVSMSVNFPTKVLPPRNPILCRGPKTERKFTPSTFLQEMSLDTQQKLYNTREMYIPKIIELSDMSETTTSKLGIDEPLFQPYPSDIVFQNFEPFNTYEVPLLLRNNDKVARAVKVAQTDTLYFKIIAPPNTTHKVAPGVAIVYKIQFIPEEQRDYTHEIIISTEREKFLIPIRAIGSRAILDFPDDVTFQATAVKSINSKVLFVRNVGTREARFMLQANKPYYVSPENGILPVGESMQVTVDFKPTVNGEIKDEMVVIFDTGEKIYVHLYGVSQDINVRLDKKFVSFENTYITMTNQRTIKINNYSDQLVHYQWKQYSTEREEEQQKLKQLHTISNDEINAIQKLNETSASLDHAVLIQRTFLNHRRQLNNETYLFTDQTFHIDPVEGDIWPNSFIEIQILFKPDVVQSYNRTAWLDLTGREQRLPLQICGISDGPKLVASFETLEIGCVFVGSTHMYEVILANKGYIDAHYNIDIIETKFGRCFQFEPSEGVIPVDNYQAIQIIFESDQLGEFKEIIPFQINGNPKPLIIEISGSVIGPTFHFDQPSLKFGLVSYGFQTTIAFHLYNTSLVNMPFHLKIAHEKSKNRTNNRSDTDTDDEVNNNERGEFRIKPSKGTIPPQSDIKVYVDFTPRSIQKYDTVLTVDIVGVGKNIFSLPVTAKSTVPRINLLGELIDLGRCFLNTPYQRHVHLQNSTSLPMRYRFVFPKTDCLLFRTTEAEGIIESNSTKDVLLTITVQRLGDIIEKIEINRVGTQDFSLELQIIATGTGPVLFIEPNELKWGTISVLEEHERKLTLSNESPIPAIFHCEFDKKQPQFRCEPQSGVVEPESMLDLKVIAYLNDTMKLNEELTIHVENSSSQIISLFATGTGAVIVSDINIFPHLDLGSKFIGTPIVQKIQFTNHGRRELSVHFLHELDQTSAFYVRKSRKDLEKEAEKALEHIFRIEPERLEFLPGETKTLIISGCSTKAKLVEENYICLAIIGRTTGRDKVLSLNIKCEFVEPLMSFSKTDLYFRVENDNLSVMKPVEKEVTFSNISVIDLNAHLTVKYPFLLKESNETILHENEQQNEQVQQSDSRLSITSINNLMNNDKNPSMIPHGYVLTKRLKILTGMSYVEHVYFDPNTNTKELTWKIDDKLTFTYDEHSFTNTVNLHGEVHYPNLLIDHQEINFGCILNGTEVTRYISVVNTSPLPVKYLWSFVIEPEKNLTIVPQPQSIIKQQNIDENSVQIQSEPWLKQQESDDNEQTNIMKYATSIPKPEEIFDISPFFGTLQSGEIEKTAIRFYGHPGIIINVRAICQVENGPIYELLLQGQASFMAYKLDTHELDFGNIHFDQTATKTISISNENCTPIDFHFIRPDTANTSSITPTINSMNRSSQLNLSSTGSIISNELMLRDHSKIEIIPESGVCEQYETKTIQIKFKPNIPEQFHHTLYLQIGHFQPDLIHLIGRGMFCRLQLDLPRFIDETNGEQQQLFEQARQQTDSPKSFDLPPAIMIDDMKLDLSENILNSQRSVLSTSVDTRPSETTREEALQSIEVQRQFDILLVQSFVINNELRQSMETTRDEQKLKRKESYKVMTDISLVNNQTSEQIPIEKEESMISLSSHREPETARRFDFSKQITKSRTTFNNHTSRSNFGLNTSLRSSISSLGKQRRNKPELSDYLIDFGYVILGTVREKQFHITNPTHISITFRLDRTYLNKSGFSFDCDHVKNLPSNETILMTVTFDPRGANLGLGNIEYRVPVEVNYGPGFHLRLKANVTMPDLHVSNDTLDFGTVKNGECKIATIQLKNPKEIRCEWITMYPGEDMQERSSKAAIRSYRRSTSSMKNKQIIPRIFELLPSNGILSAKQHANIQIKFTPTEEKNYESRLILRINQSSQRIMIICRGSGLEPNIVIGQTIENQFIPTTSITFNPILPHSQGDEQDIIIKNPCSFPIEIYNLEFDKQFLEEEKVHKSKEKRLKSFPMLEMLMRC</sequence>
<evidence type="ECO:0000256" key="2">
    <source>
        <dbReference type="ARBA" id="ARBA00004496"/>
    </source>
</evidence>
<dbReference type="Proteomes" id="UP000682733">
    <property type="component" value="Unassembled WGS sequence"/>
</dbReference>
<evidence type="ECO:0008006" key="13">
    <source>
        <dbReference type="Google" id="ProtNLM"/>
    </source>
</evidence>
<evidence type="ECO:0000256" key="3">
    <source>
        <dbReference type="ARBA" id="ARBA00022490"/>
    </source>
</evidence>
<dbReference type="InterPro" id="IPR059041">
    <property type="entry name" value="Ig_DLEC1_1"/>
</dbReference>
<name>A0A8S2H147_9BILA</name>
<dbReference type="InterPro" id="IPR033305">
    <property type="entry name" value="Hydin-like"/>
</dbReference>
<accession>A0A8S2H147</accession>
<dbReference type="GO" id="GO:0005930">
    <property type="term" value="C:axoneme"/>
    <property type="evidence" value="ECO:0007669"/>
    <property type="project" value="TreeGrafter"/>
</dbReference>
<gene>
    <name evidence="10" type="ORF">OVA965_LOCUS4832</name>
    <name evidence="11" type="ORF">TMI583_LOCUS4830</name>
</gene>
<evidence type="ECO:0000313" key="11">
    <source>
        <dbReference type="EMBL" id="CAF3588231.1"/>
    </source>
</evidence>
<dbReference type="InterPro" id="IPR013783">
    <property type="entry name" value="Ig-like_fold"/>
</dbReference>
<evidence type="ECO:0000259" key="7">
    <source>
        <dbReference type="Pfam" id="PF22544"/>
    </source>
</evidence>
<comment type="subcellular location">
    <subcellularLocation>
        <location evidence="1">Cell projection</location>
        <location evidence="1">Cilium</location>
    </subcellularLocation>
    <subcellularLocation>
        <location evidence="2">Cytoplasm</location>
    </subcellularLocation>
</comment>
<evidence type="ECO:0000256" key="4">
    <source>
        <dbReference type="ARBA" id="ARBA00023069"/>
    </source>
</evidence>
<dbReference type="PANTHER" id="PTHR23053:SF0">
    <property type="entry name" value="HYDROCEPHALUS-INDUCING PROTEIN HOMOLOG"/>
    <property type="match status" value="1"/>
</dbReference>
<keyword evidence="3" id="KW-0963">Cytoplasm</keyword>
<evidence type="ECO:0000313" key="12">
    <source>
        <dbReference type="Proteomes" id="UP000682733"/>
    </source>
</evidence>
<evidence type="ECO:0000259" key="8">
    <source>
        <dbReference type="Pfam" id="PF23277"/>
    </source>
</evidence>
<reference evidence="11" key="1">
    <citation type="submission" date="2021-02" db="EMBL/GenBank/DDBJ databases">
        <authorList>
            <person name="Nowell W R."/>
        </authorList>
    </citation>
    <scope>NUCLEOTIDE SEQUENCE</scope>
</reference>
<keyword evidence="4" id="KW-0969">Cilium</keyword>
<feature type="domain" description="HYDIN/VesB/CFA65-like Ig-like" evidence="7">
    <location>
        <begin position="189"/>
        <end position="281"/>
    </location>
</feature>
<proteinExistence type="predicted"/>
<protein>
    <recommendedName>
        <fullName evidence="13">MSP domain-containing protein</fullName>
    </recommendedName>
</protein>
<comment type="caution">
    <text evidence="11">The sequence shown here is derived from an EMBL/GenBank/DDBJ whole genome shotgun (WGS) entry which is preliminary data.</text>
</comment>